<evidence type="ECO:0000313" key="10">
    <source>
        <dbReference type="EMBL" id="KAH9826837.1"/>
    </source>
</evidence>
<keyword evidence="2" id="KW-0723">Serine/threonine-protein kinase</keyword>
<keyword evidence="5" id="KW-0418">Kinase</keyword>
<dbReference type="GO" id="GO:0004674">
    <property type="term" value="F:protein serine/threonine kinase activity"/>
    <property type="evidence" value="ECO:0007669"/>
    <property type="project" value="UniProtKB-KW"/>
</dbReference>
<comment type="catalytic activity">
    <reaction evidence="7">
        <text>L-threonyl-[protein] + ATP = O-phospho-L-threonyl-[protein] + ADP + H(+)</text>
        <dbReference type="Rhea" id="RHEA:46608"/>
        <dbReference type="Rhea" id="RHEA-COMP:11060"/>
        <dbReference type="Rhea" id="RHEA-COMP:11605"/>
        <dbReference type="ChEBI" id="CHEBI:15378"/>
        <dbReference type="ChEBI" id="CHEBI:30013"/>
        <dbReference type="ChEBI" id="CHEBI:30616"/>
        <dbReference type="ChEBI" id="CHEBI:61977"/>
        <dbReference type="ChEBI" id="CHEBI:456216"/>
        <dbReference type="EC" id="2.7.11.1"/>
    </reaction>
</comment>
<dbReference type="SUPFAM" id="SSF56112">
    <property type="entry name" value="Protein kinase-like (PK-like)"/>
    <property type="match status" value="1"/>
</dbReference>
<evidence type="ECO:0000313" key="11">
    <source>
        <dbReference type="Proteomes" id="UP001138500"/>
    </source>
</evidence>
<reference evidence="10 11" key="1">
    <citation type="journal article" date="2018" name="IMA Fungus">
        <title>IMA Genome-F 10: Nine draft genome sequences of Claviceps purpurea s.lat., including C. arundinis, C. humidiphila, and C. cf. spartinae, pseudomolecules for the pitch canker pathogen Fusarium circinatum, draft genome of Davidsoniella eucalypti, Grosmannia galeiformis, Quambalaria eucalypti, and Teratosphaeria destructans.</title>
        <authorList>
            <person name="Wingfield B.D."/>
            <person name="Liu M."/>
            <person name="Nguyen H.D."/>
            <person name="Lane F.A."/>
            <person name="Morgan S.W."/>
            <person name="De Vos L."/>
            <person name="Wilken P.M."/>
            <person name="Duong T.A."/>
            <person name="Aylward J."/>
            <person name="Coetzee M.P."/>
            <person name="Dadej K."/>
            <person name="De Beer Z.W."/>
            <person name="Findlay W."/>
            <person name="Havenga M."/>
            <person name="Kolarik M."/>
            <person name="Menzies J.G."/>
            <person name="Naidoo K."/>
            <person name="Pochopski O."/>
            <person name="Shoukouhi P."/>
            <person name="Santana Q.C."/>
            <person name="Seifert K.A."/>
            <person name="Soal N."/>
            <person name="Steenkamp E.T."/>
            <person name="Tatham C.T."/>
            <person name="van der Nest M.A."/>
            <person name="Wingfield M.J."/>
        </authorList>
    </citation>
    <scope>NUCLEOTIDE SEQUENCE [LARGE SCALE GENOMIC DNA]</scope>
    <source>
        <strain evidence="10">CMW44962</strain>
    </source>
</reference>
<comment type="caution">
    <text evidence="10">The sequence shown here is derived from an EMBL/GenBank/DDBJ whole genome shotgun (WGS) entry which is preliminary data.</text>
</comment>
<name>A0A9W7W1I0_9PEZI</name>
<evidence type="ECO:0000256" key="3">
    <source>
        <dbReference type="ARBA" id="ARBA00022679"/>
    </source>
</evidence>
<dbReference type="GO" id="GO:0005524">
    <property type="term" value="F:ATP binding"/>
    <property type="evidence" value="ECO:0007669"/>
    <property type="project" value="UniProtKB-KW"/>
</dbReference>
<dbReference type="OrthoDB" id="4062651at2759"/>
<evidence type="ECO:0000256" key="8">
    <source>
        <dbReference type="ARBA" id="ARBA00048679"/>
    </source>
</evidence>
<organism evidence="10 11">
    <name type="scientific">Teratosphaeria destructans</name>
    <dbReference type="NCBI Taxonomy" id="418781"/>
    <lineage>
        <taxon>Eukaryota</taxon>
        <taxon>Fungi</taxon>
        <taxon>Dikarya</taxon>
        <taxon>Ascomycota</taxon>
        <taxon>Pezizomycotina</taxon>
        <taxon>Dothideomycetes</taxon>
        <taxon>Dothideomycetidae</taxon>
        <taxon>Mycosphaerellales</taxon>
        <taxon>Teratosphaeriaceae</taxon>
        <taxon>Teratosphaeria</taxon>
    </lineage>
</organism>
<keyword evidence="3" id="KW-0808">Transferase</keyword>
<sequence length="180" mass="20665">MAKVWAESVFHGYGSNACIRSRHHDRFPIVKLTHPHTAARHLIQHEFRRLKELATTQVPIPQFDEHPLEDEDGVFAYSMELLHRIPYEESKSASYAREVEDMVTLLHEQGFAHGDLSPSNVMRNSQGRLVSIDFGFTGRLGQDVPACVPRWVYRDDTVHARGDDGNLLRLFPFQQCRSTL</sequence>
<reference evidence="10 11" key="2">
    <citation type="journal article" date="2021" name="Curr. Genet.">
        <title>Genetic response to nitrogen starvation in the aggressive Eucalyptus foliar pathogen Teratosphaeria destructans.</title>
        <authorList>
            <person name="Havenga M."/>
            <person name="Wingfield B.D."/>
            <person name="Wingfield M.J."/>
            <person name="Dreyer L.L."/>
            <person name="Roets F."/>
            <person name="Aylward J."/>
        </authorList>
    </citation>
    <scope>NUCLEOTIDE SEQUENCE [LARGE SCALE GENOMIC DNA]</scope>
    <source>
        <strain evidence="10">CMW44962</strain>
    </source>
</reference>
<comment type="catalytic activity">
    <reaction evidence="8">
        <text>L-seryl-[protein] + ATP = O-phospho-L-seryl-[protein] + ADP + H(+)</text>
        <dbReference type="Rhea" id="RHEA:17989"/>
        <dbReference type="Rhea" id="RHEA-COMP:9863"/>
        <dbReference type="Rhea" id="RHEA-COMP:11604"/>
        <dbReference type="ChEBI" id="CHEBI:15378"/>
        <dbReference type="ChEBI" id="CHEBI:29999"/>
        <dbReference type="ChEBI" id="CHEBI:30616"/>
        <dbReference type="ChEBI" id="CHEBI:83421"/>
        <dbReference type="ChEBI" id="CHEBI:456216"/>
        <dbReference type="EC" id="2.7.11.1"/>
    </reaction>
</comment>
<feature type="domain" description="Protein kinase" evidence="9">
    <location>
        <begin position="1"/>
        <end position="180"/>
    </location>
</feature>
<keyword evidence="6" id="KW-0067">ATP-binding</keyword>
<evidence type="ECO:0000259" key="9">
    <source>
        <dbReference type="PROSITE" id="PS50011"/>
    </source>
</evidence>
<dbReference type="EMBL" id="RIBY02001946">
    <property type="protein sequence ID" value="KAH9826837.1"/>
    <property type="molecule type" value="Genomic_DNA"/>
</dbReference>
<evidence type="ECO:0000256" key="6">
    <source>
        <dbReference type="ARBA" id="ARBA00022840"/>
    </source>
</evidence>
<dbReference type="Pfam" id="PF01163">
    <property type="entry name" value="RIO1"/>
    <property type="match status" value="1"/>
</dbReference>
<dbReference type="InterPro" id="IPR011009">
    <property type="entry name" value="Kinase-like_dom_sf"/>
</dbReference>
<dbReference type="InterPro" id="IPR018934">
    <property type="entry name" value="RIO_dom"/>
</dbReference>
<keyword evidence="4" id="KW-0547">Nucleotide-binding</keyword>
<dbReference type="EC" id="2.7.11.1" evidence="1"/>
<dbReference type="Proteomes" id="UP001138500">
    <property type="component" value="Unassembled WGS sequence"/>
</dbReference>
<evidence type="ECO:0000256" key="7">
    <source>
        <dbReference type="ARBA" id="ARBA00047899"/>
    </source>
</evidence>
<dbReference type="Gene3D" id="1.10.510.10">
    <property type="entry name" value="Transferase(Phosphotransferase) domain 1"/>
    <property type="match status" value="1"/>
</dbReference>
<protein>
    <recommendedName>
        <fullName evidence="1">non-specific serine/threonine protein kinase</fullName>
        <ecNumber evidence="1">2.7.11.1</ecNumber>
    </recommendedName>
</protein>
<evidence type="ECO:0000256" key="5">
    <source>
        <dbReference type="ARBA" id="ARBA00022777"/>
    </source>
</evidence>
<proteinExistence type="predicted"/>
<dbReference type="AlphaFoldDB" id="A0A9W7W1I0"/>
<dbReference type="InterPro" id="IPR000719">
    <property type="entry name" value="Prot_kinase_dom"/>
</dbReference>
<gene>
    <name evidence="10" type="ORF">Tdes44962_MAKER09924</name>
</gene>
<dbReference type="PROSITE" id="PS50011">
    <property type="entry name" value="PROTEIN_KINASE_DOM"/>
    <property type="match status" value="1"/>
</dbReference>
<keyword evidence="11" id="KW-1185">Reference proteome</keyword>
<evidence type="ECO:0000256" key="2">
    <source>
        <dbReference type="ARBA" id="ARBA00022527"/>
    </source>
</evidence>
<evidence type="ECO:0000256" key="4">
    <source>
        <dbReference type="ARBA" id="ARBA00022741"/>
    </source>
</evidence>
<accession>A0A9W7W1I0</accession>
<evidence type="ECO:0000256" key="1">
    <source>
        <dbReference type="ARBA" id="ARBA00012513"/>
    </source>
</evidence>